<evidence type="ECO:0000256" key="1">
    <source>
        <dbReference type="SAM" id="MobiDB-lite"/>
    </source>
</evidence>
<proteinExistence type="evidence at transcript level"/>
<feature type="non-terminal residue" evidence="2">
    <location>
        <position position="101"/>
    </location>
</feature>
<dbReference type="AlphaFoldDB" id="Q63978"/>
<evidence type="ECO:0000313" key="2">
    <source>
        <dbReference type="EMBL" id="AAB30888.1"/>
    </source>
</evidence>
<gene>
    <name evidence="2" type="primary">clone p10.15 product</name>
</gene>
<feature type="region of interest" description="Disordered" evidence="1">
    <location>
        <begin position="81"/>
        <end position="101"/>
    </location>
</feature>
<sequence>HRPQGPPASVPHPPEPWATMFEFAFYLRHVLESLGARADHVPSPPCGQGPVHSLWSQKVEMFGFLLPMKDFVLSRPVRPPSMAVASTKPHCSEQGPERLWG</sequence>
<name>Q63978_9MURI</name>
<reference evidence="2" key="1">
    <citation type="journal article" date="1994" name="J. Cell. Biochem.">
        <title>Isolation of cDNA clones from an osteosarcoma-ROS17/2.8 library by differential hybridization.</title>
        <authorList>
            <person name="Waye M.M."/>
            <person name="Li V.K."/>
        </authorList>
    </citation>
    <scope>NUCLEOTIDE SEQUENCE</scope>
</reference>
<dbReference type="EMBL" id="S70803">
    <property type="protein sequence ID" value="AAB30888.1"/>
    <property type="molecule type" value="mRNA"/>
</dbReference>
<accession>Q63978</accession>
<organism evidence="2">
    <name type="scientific">Rattus sp</name>
    <dbReference type="NCBI Taxonomy" id="10118"/>
    <lineage>
        <taxon>Eukaryota</taxon>
        <taxon>Metazoa</taxon>
        <taxon>Chordata</taxon>
        <taxon>Craniata</taxon>
        <taxon>Vertebrata</taxon>
        <taxon>Euteleostomi</taxon>
        <taxon>Mammalia</taxon>
        <taxon>Eutheria</taxon>
        <taxon>Euarchontoglires</taxon>
        <taxon>Glires</taxon>
        <taxon>Rodentia</taxon>
        <taxon>Myomorpha</taxon>
        <taxon>Muroidea</taxon>
        <taxon>Muridae</taxon>
        <taxon>Murinae</taxon>
        <taxon>Rattus</taxon>
    </lineage>
</organism>
<protein>
    <submittedName>
        <fullName evidence="2">Clone p10.15 product protein</fullName>
    </submittedName>
</protein>